<proteinExistence type="predicted"/>
<accession>A0ABP9XRN3</accession>
<dbReference type="EMBL" id="BAABUJ010000008">
    <property type="protein sequence ID" value="GAA5797447.1"/>
    <property type="molecule type" value="Genomic_DNA"/>
</dbReference>
<evidence type="ECO:0000313" key="2">
    <source>
        <dbReference type="EMBL" id="GAA5797447.1"/>
    </source>
</evidence>
<name>A0ABP9XRN3_9FUNG</name>
<organism evidence="2 3">
    <name type="scientific">Helicostylum pulchrum</name>
    <dbReference type="NCBI Taxonomy" id="562976"/>
    <lineage>
        <taxon>Eukaryota</taxon>
        <taxon>Fungi</taxon>
        <taxon>Fungi incertae sedis</taxon>
        <taxon>Mucoromycota</taxon>
        <taxon>Mucoromycotina</taxon>
        <taxon>Mucoromycetes</taxon>
        <taxon>Mucorales</taxon>
        <taxon>Mucorineae</taxon>
        <taxon>Mucoraceae</taxon>
        <taxon>Helicostylum</taxon>
    </lineage>
</organism>
<dbReference type="Proteomes" id="UP001476247">
    <property type="component" value="Unassembled WGS sequence"/>
</dbReference>
<sequence>MALDFTFITRVNLLDKTFASIEKKFLRQSQINEWRIDVAPSHIDEMNQYFNVTSTCTSNSTTTTNNATSLIPPTTYSTNRNTTPSTAGTVVFKDHTAV</sequence>
<keyword evidence="3" id="KW-1185">Reference proteome</keyword>
<evidence type="ECO:0000313" key="3">
    <source>
        <dbReference type="Proteomes" id="UP001476247"/>
    </source>
</evidence>
<gene>
    <name evidence="2" type="ORF">HPULCUR_002831</name>
</gene>
<comment type="caution">
    <text evidence="2">The sequence shown here is derived from an EMBL/GenBank/DDBJ whole genome shotgun (WGS) entry which is preliminary data.</text>
</comment>
<feature type="region of interest" description="Disordered" evidence="1">
    <location>
        <begin position="61"/>
        <end position="87"/>
    </location>
</feature>
<protein>
    <submittedName>
        <fullName evidence="2">Uncharacterized protein</fullName>
    </submittedName>
</protein>
<reference evidence="2 3" key="1">
    <citation type="submission" date="2024-04" db="EMBL/GenBank/DDBJ databases">
        <title>genome sequences of Mucor flavus KT1a and Helicostylum pulchrum KT1b strains isolation_sourced from the surface of a dry-aged beef.</title>
        <authorList>
            <person name="Toyotome T."/>
            <person name="Hosono M."/>
            <person name="Torimaru M."/>
            <person name="Fukuda K."/>
            <person name="Mikami N."/>
        </authorList>
    </citation>
    <scope>NUCLEOTIDE SEQUENCE [LARGE SCALE GENOMIC DNA]</scope>
    <source>
        <strain evidence="2 3">KT1b</strain>
    </source>
</reference>
<feature type="compositionally biased region" description="Polar residues" evidence="1">
    <location>
        <begin position="71"/>
        <end position="87"/>
    </location>
</feature>
<evidence type="ECO:0000256" key="1">
    <source>
        <dbReference type="SAM" id="MobiDB-lite"/>
    </source>
</evidence>